<name>A0A6A4R2I8_LUPAL</name>
<sequence>MDKEALAGQSVIWVDIIWKWSIPWRREHFQCEKYLIDGILKLISPIIIQKDIEDQWIWPHDMSNIYTIKSTYKVIWQKGIFKCRGSKDVETGLQICGAFEG</sequence>
<reference evidence="2" key="1">
    <citation type="journal article" date="2020" name="Nat. Commun.">
        <title>Genome sequence of the cluster root forming white lupin.</title>
        <authorList>
            <person name="Hufnagel B."/>
            <person name="Marques A."/>
            <person name="Soriano A."/>
            <person name="Marques L."/>
            <person name="Divol F."/>
            <person name="Doumas P."/>
            <person name="Sallet E."/>
            <person name="Mancinotti D."/>
            <person name="Carrere S."/>
            <person name="Marande W."/>
            <person name="Arribat S."/>
            <person name="Keller J."/>
            <person name="Huneau C."/>
            <person name="Blein T."/>
            <person name="Aime D."/>
            <person name="Laguerre M."/>
            <person name="Taylor J."/>
            <person name="Schubert V."/>
            <person name="Nelson M."/>
            <person name="Geu-Flores F."/>
            <person name="Crespi M."/>
            <person name="Gallardo-Guerrero K."/>
            <person name="Delaux P.-M."/>
            <person name="Salse J."/>
            <person name="Berges H."/>
            <person name="Guyot R."/>
            <person name="Gouzy J."/>
            <person name="Peret B."/>
        </authorList>
    </citation>
    <scope>NUCLEOTIDE SEQUENCE [LARGE SCALE GENOMIC DNA]</scope>
    <source>
        <strain evidence="2">cv. Amiga</strain>
    </source>
</reference>
<evidence type="ECO:0000313" key="1">
    <source>
        <dbReference type="EMBL" id="KAE9619802.1"/>
    </source>
</evidence>
<protein>
    <submittedName>
        <fullName evidence="1">Uncharacterized protein</fullName>
    </submittedName>
</protein>
<accession>A0A6A4R2I8</accession>
<dbReference type="AlphaFoldDB" id="A0A6A4R2I8"/>
<dbReference type="EMBL" id="WOCE01000002">
    <property type="protein sequence ID" value="KAE9619802.1"/>
    <property type="molecule type" value="Genomic_DNA"/>
</dbReference>
<dbReference type="Proteomes" id="UP000447434">
    <property type="component" value="Chromosome 2"/>
</dbReference>
<evidence type="ECO:0000313" key="2">
    <source>
        <dbReference type="Proteomes" id="UP000447434"/>
    </source>
</evidence>
<organism evidence="1 2">
    <name type="scientific">Lupinus albus</name>
    <name type="common">White lupine</name>
    <name type="synonym">Lupinus termis</name>
    <dbReference type="NCBI Taxonomy" id="3870"/>
    <lineage>
        <taxon>Eukaryota</taxon>
        <taxon>Viridiplantae</taxon>
        <taxon>Streptophyta</taxon>
        <taxon>Embryophyta</taxon>
        <taxon>Tracheophyta</taxon>
        <taxon>Spermatophyta</taxon>
        <taxon>Magnoliopsida</taxon>
        <taxon>eudicotyledons</taxon>
        <taxon>Gunneridae</taxon>
        <taxon>Pentapetalae</taxon>
        <taxon>rosids</taxon>
        <taxon>fabids</taxon>
        <taxon>Fabales</taxon>
        <taxon>Fabaceae</taxon>
        <taxon>Papilionoideae</taxon>
        <taxon>50 kb inversion clade</taxon>
        <taxon>genistoids sensu lato</taxon>
        <taxon>core genistoids</taxon>
        <taxon>Genisteae</taxon>
        <taxon>Lupinus</taxon>
    </lineage>
</organism>
<gene>
    <name evidence="1" type="ORF">Lalb_Chr02g0157131</name>
</gene>
<proteinExistence type="predicted"/>
<keyword evidence="2" id="KW-1185">Reference proteome</keyword>
<comment type="caution">
    <text evidence="1">The sequence shown here is derived from an EMBL/GenBank/DDBJ whole genome shotgun (WGS) entry which is preliminary data.</text>
</comment>